<keyword evidence="1 3" id="KW-0489">Methyltransferase</keyword>
<dbReference type="GO" id="GO:0070475">
    <property type="term" value="P:rRNA base methylation"/>
    <property type="evidence" value="ECO:0007669"/>
    <property type="project" value="TreeGrafter"/>
</dbReference>
<keyword evidence="2" id="KW-0808">Transferase</keyword>
<proteinExistence type="predicted"/>
<dbReference type="AlphaFoldDB" id="A0AAV8D8T7"/>
<dbReference type="GO" id="GO:0008168">
    <property type="term" value="F:methyltransferase activity"/>
    <property type="evidence" value="ECO:0007669"/>
    <property type="project" value="UniProtKB-KW"/>
</dbReference>
<name>A0AAV8D8T7_9POAL</name>
<evidence type="ECO:0000313" key="4">
    <source>
        <dbReference type="Proteomes" id="UP001140206"/>
    </source>
</evidence>
<dbReference type="InterPro" id="IPR010286">
    <property type="entry name" value="METTL16/RlmF"/>
</dbReference>
<dbReference type="PANTHER" id="PTHR13393:SF0">
    <property type="entry name" value="RNA N6-ADENOSINE-METHYLTRANSFERASE METTL16"/>
    <property type="match status" value="1"/>
</dbReference>
<gene>
    <name evidence="3" type="ORF">LUZ62_073407</name>
</gene>
<evidence type="ECO:0000256" key="2">
    <source>
        <dbReference type="ARBA" id="ARBA00022679"/>
    </source>
</evidence>
<dbReference type="EMBL" id="JAMFTS010000004">
    <property type="protein sequence ID" value="KAJ4763032.1"/>
    <property type="molecule type" value="Genomic_DNA"/>
</dbReference>
<dbReference type="InterPro" id="IPR029063">
    <property type="entry name" value="SAM-dependent_MTases_sf"/>
</dbReference>
<dbReference type="Proteomes" id="UP001140206">
    <property type="component" value="Chromosome 4"/>
</dbReference>
<protein>
    <submittedName>
        <fullName evidence="3">Methyltransferase-like protein</fullName>
    </submittedName>
</protein>
<dbReference type="Pfam" id="PF05971">
    <property type="entry name" value="Methyltransf_10"/>
    <property type="match status" value="1"/>
</dbReference>
<evidence type="ECO:0000313" key="3">
    <source>
        <dbReference type="EMBL" id="KAJ4763032.1"/>
    </source>
</evidence>
<dbReference type="PANTHER" id="PTHR13393">
    <property type="entry name" value="SAM-DEPENDENT METHYLTRANSFERASE"/>
    <property type="match status" value="1"/>
</dbReference>
<organism evidence="3 4">
    <name type="scientific">Rhynchospora pubera</name>
    <dbReference type="NCBI Taxonomy" id="906938"/>
    <lineage>
        <taxon>Eukaryota</taxon>
        <taxon>Viridiplantae</taxon>
        <taxon>Streptophyta</taxon>
        <taxon>Embryophyta</taxon>
        <taxon>Tracheophyta</taxon>
        <taxon>Spermatophyta</taxon>
        <taxon>Magnoliopsida</taxon>
        <taxon>Liliopsida</taxon>
        <taxon>Poales</taxon>
        <taxon>Cyperaceae</taxon>
        <taxon>Cyperoideae</taxon>
        <taxon>Rhynchosporeae</taxon>
        <taxon>Rhynchospora</taxon>
    </lineage>
</organism>
<keyword evidence="4" id="KW-1185">Reference proteome</keyword>
<dbReference type="Gene3D" id="3.40.50.150">
    <property type="entry name" value="Vaccinia Virus protein VP39"/>
    <property type="match status" value="1"/>
</dbReference>
<dbReference type="GO" id="GO:0005634">
    <property type="term" value="C:nucleus"/>
    <property type="evidence" value="ECO:0007669"/>
    <property type="project" value="TreeGrafter"/>
</dbReference>
<reference evidence="3" key="1">
    <citation type="submission" date="2022-08" db="EMBL/GenBank/DDBJ databases">
        <authorList>
            <person name="Marques A."/>
        </authorList>
    </citation>
    <scope>NUCLEOTIDE SEQUENCE</scope>
    <source>
        <strain evidence="3">RhyPub2mFocal</strain>
        <tissue evidence="3">Leaves</tissue>
    </source>
</reference>
<sequence>MCNPPFFESLEDAGLNPKTACGGTSEEMVCPGGEQAFIHRIIEDSVSLKHSFRWFTSMVGRKVNLKILISKIREVGATVVKTTEFVQGQTARWGLAWSFLPPRRNLISPNAPIKTNLSFMLQGLQRKAGAFQVLKSVETFFLSKGASCKSDLASFFVNITISGELAGEMFNDGTKTDSAIDGFSFRIAVFEQTPGTLLLRGSLLRKDSSNAGAFQLLFSQLEENLKMEFLHKSGG</sequence>
<evidence type="ECO:0000256" key="1">
    <source>
        <dbReference type="ARBA" id="ARBA00022603"/>
    </source>
</evidence>
<accession>A0AAV8D8T7</accession>
<comment type="caution">
    <text evidence="3">The sequence shown here is derived from an EMBL/GenBank/DDBJ whole genome shotgun (WGS) entry which is preliminary data.</text>
</comment>